<organism evidence="8 9">
    <name type="scientific">Caenorhabditis tropicalis</name>
    <dbReference type="NCBI Taxonomy" id="1561998"/>
    <lineage>
        <taxon>Eukaryota</taxon>
        <taxon>Metazoa</taxon>
        <taxon>Ecdysozoa</taxon>
        <taxon>Nematoda</taxon>
        <taxon>Chromadorea</taxon>
        <taxon>Rhabditida</taxon>
        <taxon>Rhabditina</taxon>
        <taxon>Rhabditomorpha</taxon>
        <taxon>Rhabditoidea</taxon>
        <taxon>Rhabditidae</taxon>
        <taxon>Peloderinae</taxon>
        <taxon>Caenorhabditis</taxon>
    </lineage>
</organism>
<dbReference type="Gene3D" id="1.20.1050.10">
    <property type="match status" value="1"/>
</dbReference>
<dbReference type="EC" id="2.5.1.18" evidence="3"/>
<evidence type="ECO:0000256" key="1">
    <source>
        <dbReference type="ARBA" id="ARBA00007297"/>
    </source>
</evidence>
<keyword evidence="8" id="KW-1185">Reference proteome</keyword>
<dbReference type="WBParaSite" id="Csp11.Scaffold629.g12896.t1">
    <property type="protein sequence ID" value="Csp11.Scaffold629.g12896.t1"/>
    <property type="gene ID" value="Csp11.Scaffold629.g12896"/>
</dbReference>
<protein>
    <recommendedName>
        <fullName evidence="3">glutathione transferase</fullName>
        <ecNumber evidence="3">2.5.1.18</ecNumber>
    </recommendedName>
    <alternativeName>
        <fullName evidence="5">GST class-pi</fullName>
    </alternativeName>
</protein>
<dbReference type="InterPro" id="IPR036282">
    <property type="entry name" value="Glutathione-S-Trfase_C_sf"/>
</dbReference>
<dbReference type="AlphaFoldDB" id="A0A1I7TXW5"/>
<dbReference type="GO" id="GO:0006749">
    <property type="term" value="P:glutathione metabolic process"/>
    <property type="evidence" value="ECO:0007669"/>
    <property type="project" value="TreeGrafter"/>
</dbReference>
<evidence type="ECO:0000259" key="7">
    <source>
        <dbReference type="PROSITE" id="PS50405"/>
    </source>
</evidence>
<dbReference type="PANTHER" id="PTHR11571:SF120">
    <property type="entry name" value="GST N-TERMINAL DOMAIN-CONTAINING PROTEIN-RELATED"/>
    <property type="match status" value="1"/>
</dbReference>
<dbReference type="Pfam" id="PF14497">
    <property type="entry name" value="GST_C_3"/>
    <property type="match status" value="1"/>
</dbReference>
<dbReference type="SFLD" id="SFLDG00363">
    <property type="entry name" value="AMPS_(cytGST):_Alpha-__Mu-__Pi"/>
    <property type="match status" value="1"/>
</dbReference>
<dbReference type="InterPro" id="IPR036249">
    <property type="entry name" value="Thioredoxin-like_sf"/>
</dbReference>
<dbReference type="SUPFAM" id="SSF52833">
    <property type="entry name" value="Thioredoxin-like"/>
    <property type="match status" value="1"/>
</dbReference>
<dbReference type="Proteomes" id="UP000095282">
    <property type="component" value="Unplaced"/>
</dbReference>
<dbReference type="GO" id="GO:0006950">
    <property type="term" value="P:response to stress"/>
    <property type="evidence" value="ECO:0007669"/>
    <property type="project" value="UniProtKB-ARBA"/>
</dbReference>
<proteinExistence type="inferred from homology"/>
<dbReference type="FunFam" id="1.20.1050.10:FF:000020">
    <property type="entry name" value="Glutathione S-transferase P 1"/>
    <property type="match status" value="1"/>
</dbReference>
<evidence type="ECO:0000259" key="6">
    <source>
        <dbReference type="PROSITE" id="PS50404"/>
    </source>
</evidence>
<dbReference type="PROSITE" id="PS50405">
    <property type="entry name" value="GST_CTER"/>
    <property type="match status" value="1"/>
</dbReference>
<dbReference type="InterPro" id="IPR010987">
    <property type="entry name" value="Glutathione-S-Trfase_C-like"/>
</dbReference>
<evidence type="ECO:0000256" key="2">
    <source>
        <dbReference type="ARBA" id="ARBA00011738"/>
    </source>
</evidence>
<dbReference type="InterPro" id="IPR040079">
    <property type="entry name" value="Glutathione_S-Trfase"/>
</dbReference>
<sequence length="210" mass="24915">MTVPQLYYFTIRGFAEYIRLLFIDNGIKFEDIRYEYGGKEWEEVKKTMIFGQMPCLKTDGQEIAQTGAIMRYLARKHNLNGSSEEEATFLDMFFEGVRDVRMKYVRYIYYDEETREDLVNKTLPDCLGKLEKLFKIHSGDFIIGNKPNYADYILFEELDAYHHLDAHILDKFPGLKGLWEKMWQRPNLKSYLEKRKADGVWINAIEKGMK</sequence>
<reference evidence="9" key="1">
    <citation type="submission" date="2016-11" db="UniProtKB">
        <authorList>
            <consortium name="WormBaseParasite"/>
        </authorList>
    </citation>
    <scope>IDENTIFICATION</scope>
</reference>
<name>A0A1I7TXW5_9PELO</name>
<feature type="domain" description="GST C-terminal" evidence="7">
    <location>
        <begin position="83"/>
        <end position="200"/>
    </location>
</feature>
<accession>A0A1I7TXW5</accession>
<dbReference type="PROSITE" id="PS50404">
    <property type="entry name" value="GST_NTER"/>
    <property type="match status" value="1"/>
</dbReference>
<dbReference type="SFLD" id="SFLDG01205">
    <property type="entry name" value="AMPS.1"/>
    <property type="match status" value="1"/>
</dbReference>
<dbReference type="eggNOG" id="KOG1695">
    <property type="taxonomic scope" value="Eukaryota"/>
</dbReference>
<dbReference type="SFLD" id="SFLDS00019">
    <property type="entry name" value="Glutathione_Transferase_(cytos"/>
    <property type="match status" value="1"/>
</dbReference>
<dbReference type="InterPro" id="IPR004046">
    <property type="entry name" value="GST_C"/>
</dbReference>
<dbReference type="Pfam" id="PF02798">
    <property type="entry name" value="GST_N"/>
    <property type="match status" value="1"/>
</dbReference>
<evidence type="ECO:0000256" key="5">
    <source>
        <dbReference type="ARBA" id="ARBA00032759"/>
    </source>
</evidence>
<dbReference type="FunFam" id="3.40.30.10:FF:000168">
    <property type="entry name" value="Glutathione S-transferase 2"/>
    <property type="match status" value="1"/>
</dbReference>
<dbReference type="SUPFAM" id="SSF47616">
    <property type="entry name" value="GST C-terminal domain-like"/>
    <property type="match status" value="1"/>
</dbReference>
<dbReference type="Gene3D" id="3.40.30.10">
    <property type="entry name" value="Glutaredoxin"/>
    <property type="match status" value="1"/>
</dbReference>
<dbReference type="InterPro" id="IPR004045">
    <property type="entry name" value="Glutathione_S-Trfase_N"/>
</dbReference>
<comment type="similarity">
    <text evidence="1">Belongs to the GST superfamily. Pi family.</text>
</comment>
<evidence type="ECO:0000313" key="8">
    <source>
        <dbReference type="Proteomes" id="UP000095282"/>
    </source>
</evidence>
<keyword evidence="4" id="KW-0808">Transferase</keyword>
<evidence type="ECO:0000256" key="4">
    <source>
        <dbReference type="ARBA" id="ARBA00022679"/>
    </source>
</evidence>
<dbReference type="InterPro" id="IPR050213">
    <property type="entry name" value="GST_superfamily"/>
</dbReference>
<dbReference type="GO" id="GO:0005829">
    <property type="term" value="C:cytosol"/>
    <property type="evidence" value="ECO:0007669"/>
    <property type="project" value="TreeGrafter"/>
</dbReference>
<dbReference type="STRING" id="1561998.A0A1I7TXW5"/>
<comment type="subunit">
    <text evidence="2">Homodimer.</text>
</comment>
<dbReference type="PANTHER" id="PTHR11571">
    <property type="entry name" value="GLUTATHIONE S-TRANSFERASE"/>
    <property type="match status" value="1"/>
</dbReference>
<feature type="domain" description="GST N-terminal" evidence="6">
    <location>
        <begin position="2"/>
        <end position="81"/>
    </location>
</feature>
<evidence type="ECO:0000313" key="9">
    <source>
        <dbReference type="WBParaSite" id="Csp11.Scaffold629.g12896.t1"/>
    </source>
</evidence>
<evidence type="ECO:0000256" key="3">
    <source>
        <dbReference type="ARBA" id="ARBA00012452"/>
    </source>
</evidence>
<dbReference type="GO" id="GO:0004364">
    <property type="term" value="F:glutathione transferase activity"/>
    <property type="evidence" value="ECO:0007669"/>
    <property type="project" value="UniProtKB-EC"/>
</dbReference>